<proteinExistence type="predicted"/>
<comment type="caution">
    <text evidence="3">The sequence shown here is derived from an EMBL/GenBank/DDBJ whole genome shotgun (WGS) entry which is preliminary data.</text>
</comment>
<dbReference type="InterPro" id="IPR050275">
    <property type="entry name" value="PGM_Phosphatase"/>
</dbReference>
<dbReference type="RefSeq" id="WP_062367828.1">
    <property type="nucleotide sequence ID" value="NZ_BAAARB010000038.1"/>
</dbReference>
<evidence type="ECO:0000313" key="3">
    <source>
        <dbReference type="EMBL" id="GAA2394113.1"/>
    </source>
</evidence>
<evidence type="ECO:0000256" key="1">
    <source>
        <dbReference type="ARBA" id="ARBA00023152"/>
    </source>
</evidence>
<dbReference type="InterPro" id="IPR013078">
    <property type="entry name" value="His_Pase_superF_clade-1"/>
</dbReference>
<sequence length="221" mass="24346">MARLHLVRHGETTSNVLKRLDTALPGASLTDFGARQGVRFGLEHPLTDSAVLVNSVANRAQQTAELIGSVWDSSTETVEGVHEIQVGDLEGRSDREAHEQFHEIVARWHRGDLDARLPGGESLEMLHDRYLPIIDDLASRYLTGANQRDVYLVSHGAAIRLIAAHLTRLDPEFAMKNYLNNTGSVELEFTGDLWVCHRWGEAALPDADGSDTAPGYEDPMG</sequence>
<dbReference type="SUPFAM" id="SSF53254">
    <property type="entry name" value="Phosphoglycerate mutase-like"/>
    <property type="match status" value="1"/>
</dbReference>
<accession>A0ABN3I3K7</accession>
<evidence type="ECO:0000256" key="2">
    <source>
        <dbReference type="ARBA" id="ARBA00023235"/>
    </source>
</evidence>
<evidence type="ECO:0000313" key="4">
    <source>
        <dbReference type="Proteomes" id="UP001501170"/>
    </source>
</evidence>
<keyword evidence="2" id="KW-0413">Isomerase</keyword>
<gene>
    <name evidence="3" type="ORF">GCM10009855_36950</name>
</gene>
<dbReference type="CDD" id="cd07067">
    <property type="entry name" value="HP_PGM_like"/>
    <property type="match status" value="1"/>
</dbReference>
<keyword evidence="1" id="KW-0324">Glycolysis</keyword>
<dbReference type="PANTHER" id="PTHR48100">
    <property type="entry name" value="BROAD-SPECIFICITY PHOSPHATASE YOR283W-RELATED"/>
    <property type="match status" value="1"/>
</dbReference>
<dbReference type="Gene3D" id="3.40.50.1240">
    <property type="entry name" value="Phosphoglycerate mutase-like"/>
    <property type="match status" value="1"/>
</dbReference>
<dbReference type="PANTHER" id="PTHR48100:SF1">
    <property type="entry name" value="HISTIDINE PHOSPHATASE FAMILY PROTEIN-RELATED"/>
    <property type="match status" value="1"/>
</dbReference>
<reference evidence="4" key="1">
    <citation type="journal article" date="2019" name="Int. J. Syst. Evol. Microbiol.">
        <title>The Global Catalogue of Microorganisms (GCM) 10K type strain sequencing project: providing services to taxonomists for standard genome sequencing and annotation.</title>
        <authorList>
            <consortium name="The Broad Institute Genomics Platform"/>
            <consortium name="The Broad Institute Genome Sequencing Center for Infectious Disease"/>
            <person name="Wu L."/>
            <person name="Ma J."/>
        </authorList>
    </citation>
    <scope>NUCLEOTIDE SEQUENCE [LARGE SCALE GENOMIC DNA]</scope>
    <source>
        <strain evidence="4">JCM 16227</strain>
    </source>
</reference>
<keyword evidence="4" id="KW-1185">Reference proteome</keyword>
<organism evidence="3 4">
    <name type="scientific">Gordonia cholesterolivorans</name>
    <dbReference type="NCBI Taxonomy" id="559625"/>
    <lineage>
        <taxon>Bacteria</taxon>
        <taxon>Bacillati</taxon>
        <taxon>Actinomycetota</taxon>
        <taxon>Actinomycetes</taxon>
        <taxon>Mycobacteriales</taxon>
        <taxon>Gordoniaceae</taxon>
        <taxon>Gordonia</taxon>
    </lineage>
</organism>
<dbReference type="PROSITE" id="PS00175">
    <property type="entry name" value="PG_MUTASE"/>
    <property type="match status" value="1"/>
</dbReference>
<dbReference type="InterPro" id="IPR001345">
    <property type="entry name" value="PG/BPGM_mutase_AS"/>
</dbReference>
<dbReference type="InterPro" id="IPR029033">
    <property type="entry name" value="His_PPase_superfam"/>
</dbReference>
<dbReference type="EMBL" id="BAAARB010000038">
    <property type="protein sequence ID" value="GAA2394113.1"/>
    <property type="molecule type" value="Genomic_DNA"/>
</dbReference>
<dbReference type="SMART" id="SM00855">
    <property type="entry name" value="PGAM"/>
    <property type="match status" value="1"/>
</dbReference>
<dbReference type="Pfam" id="PF00300">
    <property type="entry name" value="His_Phos_1"/>
    <property type="match status" value="1"/>
</dbReference>
<protein>
    <submittedName>
        <fullName evidence="3">Histidine phosphatase family protein</fullName>
    </submittedName>
</protein>
<dbReference type="Proteomes" id="UP001501170">
    <property type="component" value="Unassembled WGS sequence"/>
</dbReference>
<name>A0ABN3I3K7_9ACTN</name>